<dbReference type="Gene3D" id="2.40.50.230">
    <property type="entry name" value="Gp5 N-terminal domain"/>
    <property type="match status" value="1"/>
</dbReference>
<keyword evidence="3" id="KW-1185">Reference proteome</keyword>
<feature type="domain" description="Gp5/Type VI secretion system Vgr protein OB-fold" evidence="1">
    <location>
        <begin position="358"/>
        <end position="431"/>
    </location>
</feature>
<dbReference type="Gene3D" id="2.30.110.50">
    <property type="match status" value="1"/>
</dbReference>
<name>A0ABP3B282_9FLAO</name>
<dbReference type="Pfam" id="PF04717">
    <property type="entry name" value="Phage_base_V"/>
    <property type="match status" value="1"/>
</dbReference>
<feature type="non-terminal residue" evidence="2">
    <location>
        <position position="431"/>
    </location>
</feature>
<comment type="caution">
    <text evidence="2">The sequence shown here is derived from an EMBL/GenBank/DDBJ whole genome shotgun (WGS) entry which is preliminary data.</text>
</comment>
<sequence length="431" mass="47681">MTPENKQISINGKFISGFKHITLNQKINNHHSFEVGIDLEAAETTTAHTINKSKEWLGKTILITTTGKDFTGIITNISLNQNNGNHGQILVTGYSPTILLDDSELMQSWLNKPLADIISDTTNNPKLNVAIAPEHTANIEYQAQYLETNFKFVQRIAKQYNEWLFYNGDTLFFGKPSPQDAVTIEYGKDLTQMNIGIQTNARKISAFSFNATDVQQFNSNSPDNPAGLNELGQHAFNASLDTFSNPTNAFTSARVKNKADIDDYVMKKQQSAAADSSYITGKSTKRGLTVGSIIDVETAVLNGAASYATKKHGKYIITEITHHAKEANYYTNTFVALPADIKSLPEPKVALPVAQTQMATVLSNQDPKNKGRVQVKMNWQSGEMKTSWIRVMTPDAGSSSNVPTNRGFVFIPEEGDQVLLGFRYNDPNRPF</sequence>
<evidence type="ECO:0000259" key="1">
    <source>
        <dbReference type="Pfam" id="PF04717"/>
    </source>
</evidence>
<dbReference type="EMBL" id="ARZX01000068">
    <property type="protein sequence ID" value="EWH09237.1"/>
    <property type="molecule type" value="Genomic_DNA"/>
</dbReference>
<evidence type="ECO:0000313" key="3">
    <source>
        <dbReference type="Proteomes" id="UP000019275"/>
    </source>
</evidence>
<accession>A0ABP3B282</accession>
<gene>
    <name evidence="2" type="ORF">KLA_17339</name>
</gene>
<dbReference type="Pfam" id="PF05954">
    <property type="entry name" value="Phage_GPD"/>
    <property type="match status" value="1"/>
</dbReference>
<evidence type="ECO:0000313" key="2">
    <source>
        <dbReference type="EMBL" id="EWH09237.1"/>
    </source>
</evidence>
<dbReference type="Proteomes" id="UP000019275">
    <property type="component" value="Unassembled WGS sequence"/>
</dbReference>
<dbReference type="Gene3D" id="3.55.50.10">
    <property type="entry name" value="Baseplate protein-like domains"/>
    <property type="match status" value="1"/>
</dbReference>
<dbReference type="Gene3D" id="4.10.220.110">
    <property type="match status" value="1"/>
</dbReference>
<dbReference type="RefSeq" id="WP_051456156.1">
    <property type="nucleotide sequence ID" value="NZ_ARZX01000068.1"/>
</dbReference>
<protein>
    <recommendedName>
        <fullName evidence="1">Gp5/Type VI secretion system Vgr protein OB-fold domain-containing protein</fullName>
    </recommendedName>
</protein>
<dbReference type="SUPFAM" id="SSF69255">
    <property type="entry name" value="gp5 N-terminal domain-like"/>
    <property type="match status" value="1"/>
</dbReference>
<proteinExistence type="predicted"/>
<dbReference type="SUPFAM" id="SSF69279">
    <property type="entry name" value="Phage tail proteins"/>
    <property type="match status" value="2"/>
</dbReference>
<dbReference type="InterPro" id="IPR037026">
    <property type="entry name" value="Vgr_OB-fold_dom_sf"/>
</dbReference>
<organism evidence="2 3">
    <name type="scientific">Cellulophaga geojensis KL-A</name>
    <dbReference type="NCBI Taxonomy" id="1328323"/>
    <lineage>
        <taxon>Bacteria</taxon>
        <taxon>Pseudomonadati</taxon>
        <taxon>Bacteroidota</taxon>
        <taxon>Flavobacteriia</taxon>
        <taxon>Flavobacteriales</taxon>
        <taxon>Flavobacteriaceae</taxon>
        <taxon>Cellulophaga</taxon>
    </lineage>
</organism>
<reference evidence="2 3" key="1">
    <citation type="journal article" date="2014" name="Genome Announc.">
        <title>Draft Genome Sequence of the Carrageenan-Degrading Bacterium Cellulophaga sp. Strain KL-A, Isolated from Decaying Marine Algae.</title>
        <authorList>
            <person name="Shan D."/>
            <person name="Ying J."/>
            <person name="Li X."/>
            <person name="Gao Z."/>
            <person name="Wei G."/>
            <person name="Shao Z."/>
        </authorList>
    </citation>
    <scope>NUCLEOTIDE SEQUENCE [LARGE SCALE GENOMIC DNA]</scope>
    <source>
        <strain evidence="2 3">KL-A</strain>
    </source>
</reference>
<dbReference type="InterPro" id="IPR006531">
    <property type="entry name" value="Gp5/Vgr_OB"/>
</dbReference>